<sequence length="275" mass="31998">MGAIFALGGVVLIQEYGAPKRDDEGNPIEDEYSKYSILPQYLLRFYKEALAFKKVIEEPSRTKLLPDPVPEPYIQPPYTLSLEITGVLVHPEWSYYTGWRFKKRPAVDFFLQQVGPPLFEVIVYTKENGYTAYPIVNSLDPQGYVMYRLFRDATRYQDGHHMKDLQALNRPIKRVIHVDWDENAIKLNPHNSVRLRKWEGEMNDRTLMDLAVFLKTIAESGVDDVRGVLEYYSQFEDPLAMFRENQRKLAEQEMIAQQAAKERVTPAWSAFKARV</sequence>
<evidence type="ECO:0000256" key="7">
    <source>
        <dbReference type="ARBA" id="ARBA00022927"/>
    </source>
</evidence>
<keyword evidence="16" id="KW-1185">Reference proteome</keyword>
<keyword evidence="12" id="KW-0472">Membrane</keyword>
<dbReference type="CDD" id="cd07521">
    <property type="entry name" value="HAD_FCP1-like"/>
    <property type="match status" value="1"/>
</dbReference>
<evidence type="ECO:0000256" key="10">
    <source>
        <dbReference type="ARBA" id="ARBA00023010"/>
    </source>
</evidence>
<evidence type="ECO:0000256" key="1">
    <source>
        <dbReference type="ARBA" id="ARBA00002959"/>
    </source>
</evidence>
<comment type="subunit">
    <text evidence="13">Component of the TIM23 complex at least composed of Tim23, Tim17 (Tim17a1, Tim17a2 or Tim17b1) and a Tim50.</text>
</comment>
<dbReference type="Gene3D" id="3.40.50.1000">
    <property type="entry name" value="HAD superfamily/HAD-like"/>
    <property type="match status" value="1"/>
</dbReference>
<evidence type="ECO:0000259" key="15">
    <source>
        <dbReference type="PROSITE" id="PS50969"/>
    </source>
</evidence>
<evidence type="ECO:0000256" key="2">
    <source>
        <dbReference type="ARBA" id="ARBA00004434"/>
    </source>
</evidence>
<evidence type="ECO:0000256" key="11">
    <source>
        <dbReference type="ARBA" id="ARBA00023128"/>
    </source>
</evidence>
<dbReference type="GO" id="GO:0005744">
    <property type="term" value="C:TIM23 mitochondrial import inner membrane translocase complex"/>
    <property type="evidence" value="ECO:0007669"/>
    <property type="project" value="UniProtKB-UniRule"/>
</dbReference>
<keyword evidence="9" id="KW-1133">Transmembrane helix</keyword>
<keyword evidence="6" id="KW-0999">Mitochondrion inner membrane</keyword>
<dbReference type="Proteomes" id="UP000694867">
    <property type="component" value="Unplaced"/>
</dbReference>
<evidence type="ECO:0000256" key="5">
    <source>
        <dbReference type="ARBA" id="ARBA00022692"/>
    </source>
</evidence>
<dbReference type="RefSeq" id="XP_003738891.2">
    <property type="nucleotide sequence ID" value="XM_003738843.2"/>
</dbReference>
<dbReference type="Pfam" id="PF03031">
    <property type="entry name" value="NIF"/>
    <property type="match status" value="1"/>
</dbReference>
<dbReference type="GeneID" id="100901189"/>
<dbReference type="FunFam" id="3.40.50.1000:FF:000019">
    <property type="entry name" value="Mitochondrial import inner membrane translocase subunit TIM50"/>
    <property type="match status" value="1"/>
</dbReference>
<dbReference type="InterPro" id="IPR050365">
    <property type="entry name" value="TIM50"/>
</dbReference>
<evidence type="ECO:0000256" key="9">
    <source>
        <dbReference type="ARBA" id="ARBA00022989"/>
    </source>
</evidence>
<keyword evidence="8 14" id="KW-0809">Transit peptide</keyword>
<gene>
    <name evidence="17" type="primary">LOC100901189</name>
</gene>
<keyword evidence="5" id="KW-0812">Transmembrane</keyword>
<keyword evidence="11 14" id="KW-0496">Mitochondrion</keyword>
<comment type="similarity">
    <text evidence="3 14">Belongs to the TIM50 family.</text>
</comment>
<evidence type="ECO:0000256" key="8">
    <source>
        <dbReference type="ARBA" id="ARBA00022946"/>
    </source>
</evidence>
<dbReference type="SUPFAM" id="SSF56784">
    <property type="entry name" value="HAD-like"/>
    <property type="match status" value="1"/>
</dbReference>
<comment type="function">
    <text evidence="1 14">Essential component of the TIM23 complex, a complex that mediates the translocation of transit peptide-containing proteins across the mitochondrial inner membrane.</text>
</comment>
<dbReference type="InterPro" id="IPR004274">
    <property type="entry name" value="FCP1_dom"/>
</dbReference>
<accession>A0AAJ6QNT6</accession>
<dbReference type="InterPro" id="IPR023214">
    <property type="entry name" value="HAD_sf"/>
</dbReference>
<name>A0AAJ6QNT6_9ACAR</name>
<evidence type="ECO:0000313" key="16">
    <source>
        <dbReference type="Proteomes" id="UP000694867"/>
    </source>
</evidence>
<evidence type="ECO:0000256" key="3">
    <source>
        <dbReference type="ARBA" id="ARBA00006344"/>
    </source>
</evidence>
<dbReference type="PANTHER" id="PTHR12210">
    <property type="entry name" value="DULLARD PROTEIN PHOSPHATASE"/>
    <property type="match status" value="1"/>
</dbReference>
<comment type="subcellular location">
    <subcellularLocation>
        <location evidence="2 14">Mitochondrion inner membrane</location>
        <topology evidence="2 14">Single-pass membrane protein</topology>
    </subcellularLocation>
</comment>
<keyword evidence="4 14" id="KW-0813">Transport</keyword>
<feature type="domain" description="FCP1 homology" evidence="15">
    <location>
        <begin position="73"/>
        <end position="217"/>
    </location>
</feature>
<keyword evidence="7 14" id="KW-0653">Protein transport</keyword>
<evidence type="ECO:0000313" key="17">
    <source>
        <dbReference type="RefSeq" id="XP_003738891.2"/>
    </source>
</evidence>
<evidence type="ECO:0000256" key="12">
    <source>
        <dbReference type="ARBA" id="ARBA00023136"/>
    </source>
</evidence>
<evidence type="ECO:0000256" key="4">
    <source>
        <dbReference type="ARBA" id="ARBA00022448"/>
    </source>
</evidence>
<evidence type="ECO:0000256" key="13">
    <source>
        <dbReference type="ARBA" id="ARBA00061911"/>
    </source>
</evidence>
<organism evidence="16 17">
    <name type="scientific">Galendromus occidentalis</name>
    <name type="common">western predatory mite</name>
    <dbReference type="NCBI Taxonomy" id="34638"/>
    <lineage>
        <taxon>Eukaryota</taxon>
        <taxon>Metazoa</taxon>
        <taxon>Ecdysozoa</taxon>
        <taxon>Arthropoda</taxon>
        <taxon>Chelicerata</taxon>
        <taxon>Arachnida</taxon>
        <taxon>Acari</taxon>
        <taxon>Parasitiformes</taxon>
        <taxon>Mesostigmata</taxon>
        <taxon>Gamasina</taxon>
        <taxon>Phytoseioidea</taxon>
        <taxon>Phytoseiidae</taxon>
        <taxon>Typhlodrominae</taxon>
        <taxon>Galendromus</taxon>
    </lineage>
</organism>
<keyword evidence="10 14" id="KW-0811">Translocation</keyword>
<dbReference type="SMART" id="SM00577">
    <property type="entry name" value="CPDc"/>
    <property type="match status" value="1"/>
</dbReference>
<dbReference type="GO" id="GO:0015031">
    <property type="term" value="P:protein transport"/>
    <property type="evidence" value="ECO:0007669"/>
    <property type="project" value="UniProtKB-KW"/>
</dbReference>
<proteinExistence type="inferred from homology"/>
<reference evidence="17" key="1">
    <citation type="submission" date="2025-08" db="UniProtKB">
        <authorList>
            <consortium name="RefSeq"/>
        </authorList>
    </citation>
    <scope>IDENTIFICATION</scope>
</reference>
<dbReference type="PROSITE" id="PS50969">
    <property type="entry name" value="FCP1"/>
    <property type="match status" value="1"/>
</dbReference>
<evidence type="ECO:0000256" key="6">
    <source>
        <dbReference type="ARBA" id="ARBA00022792"/>
    </source>
</evidence>
<dbReference type="InterPro" id="IPR036412">
    <property type="entry name" value="HAD-like_sf"/>
</dbReference>
<evidence type="ECO:0000256" key="14">
    <source>
        <dbReference type="RuleBase" id="RU365079"/>
    </source>
</evidence>
<dbReference type="KEGG" id="goe:100901189"/>
<protein>
    <recommendedName>
        <fullName evidence="14">Mitochondrial import inner membrane translocase subunit TIM50</fullName>
    </recommendedName>
</protein>
<dbReference type="AlphaFoldDB" id="A0AAJ6QNT6"/>